<dbReference type="PROSITE" id="PS50075">
    <property type="entry name" value="CARRIER"/>
    <property type="match status" value="2"/>
</dbReference>
<protein>
    <submittedName>
        <fullName evidence="5">Amino acid adenylation domain-containing protein</fullName>
    </submittedName>
</protein>
<dbReference type="Gene3D" id="3.30.559.10">
    <property type="entry name" value="Chloramphenicol acetyltransferase-like domain"/>
    <property type="match status" value="3"/>
</dbReference>
<dbReference type="Gene3D" id="3.30.559.30">
    <property type="entry name" value="Nonribosomal peptide synthetase, condensation domain"/>
    <property type="match status" value="3"/>
</dbReference>
<dbReference type="InterPro" id="IPR045851">
    <property type="entry name" value="AMP-bd_C_sf"/>
</dbReference>
<keyword evidence="2" id="KW-0596">Phosphopantetheine</keyword>
<dbReference type="SUPFAM" id="SSF56801">
    <property type="entry name" value="Acetyl-CoA synthetase-like"/>
    <property type="match status" value="2"/>
</dbReference>
<dbReference type="FunFam" id="3.40.50.980:FF:000002">
    <property type="entry name" value="Enterobactin synthetase component F"/>
    <property type="match status" value="2"/>
</dbReference>
<dbReference type="InterPro" id="IPR001242">
    <property type="entry name" value="Condensation_dom"/>
</dbReference>
<dbReference type="Pfam" id="PF00668">
    <property type="entry name" value="Condensation"/>
    <property type="match status" value="3"/>
</dbReference>
<dbReference type="InterPro" id="IPR010071">
    <property type="entry name" value="AA_adenyl_dom"/>
</dbReference>
<dbReference type="Pfam" id="PF18563">
    <property type="entry name" value="TubC_N"/>
    <property type="match status" value="1"/>
</dbReference>
<dbReference type="Gene3D" id="2.30.38.10">
    <property type="entry name" value="Luciferase, Domain 3"/>
    <property type="match status" value="2"/>
</dbReference>
<dbReference type="Gene3D" id="3.30.300.30">
    <property type="match status" value="2"/>
</dbReference>
<evidence type="ECO:0000256" key="3">
    <source>
        <dbReference type="ARBA" id="ARBA00022553"/>
    </source>
</evidence>
<dbReference type="InterPro" id="IPR025110">
    <property type="entry name" value="AMP-bd_C"/>
</dbReference>
<dbReference type="Pfam" id="PF13193">
    <property type="entry name" value="AMP-binding_C"/>
    <property type="match status" value="1"/>
</dbReference>
<dbReference type="Gene3D" id="3.40.50.980">
    <property type="match status" value="4"/>
</dbReference>
<evidence type="ECO:0000313" key="6">
    <source>
        <dbReference type="Proteomes" id="UP000537718"/>
    </source>
</evidence>
<dbReference type="PROSITE" id="PS00012">
    <property type="entry name" value="PHOSPHOPANTETHEINE"/>
    <property type="match status" value="1"/>
</dbReference>
<dbReference type="InterPro" id="IPR020845">
    <property type="entry name" value="AMP-binding_CS"/>
</dbReference>
<dbReference type="Pfam" id="PF00501">
    <property type="entry name" value="AMP-binding"/>
    <property type="match status" value="2"/>
</dbReference>
<dbReference type="GO" id="GO:0044550">
    <property type="term" value="P:secondary metabolite biosynthetic process"/>
    <property type="evidence" value="ECO:0007669"/>
    <property type="project" value="TreeGrafter"/>
</dbReference>
<sequence>MNTLITKLRGLQIALNVVDGKLKINAPKGVVTPEILADIQQNKEELIQFITNLYQKEELQVISPAVEKTYYKLSSAQKRMYFLYDLEKESTAYNMPQSIKMTGEPDMIRLQTAFERLVQRHESLRTIFVIVDEEPYQQIIASPVVNVACFHAIDEAETAAVIQNFVCPFDLSRAPLIRLGVISNTADEYMLLVDMHHIISDGLSNEILLEEFYALYEGKVLALLKLQYKDYAEWQNSEQQQFAIAQQGKYWLSLLQHNLPVLDLPSDFQRVTRSGEEGGLISTYLTAEQYTGVQAFCVKCNITASMLFYSLFSILLSKLSGQEELILGLSAAGRNHPDLEKIIGLFVNSLPLKSSPAHDKTIEEFISEVRTATLQAYDNQYFQFDDLVNKLNIKREDGRNPMFDVMLNMVGRADQEIDFLNQPAGTYSHLSSAKRFDLTLNIFEYNNTANLQLQYDAGLFLTETAETMLKQLVHLISALDSLEGKKISAISIESESRIQEIRAELNNYTTLNENNLVPASYHQERMWFIDRFESGYLYEAGPVYHNIPLIVSIGGALNAALLEKSIQTVINQYAILQTNIINIDEAAFQQVRNDYTLNLSIKELSDVQSATAYIHELINIPFELDQFLVRASLVKMTAHDFKLVLVFHHVIADSYTVSALVEEIFATYQVMVKGTFVPKENVSLSYQGFSLWQKEKLSAMEPYLLAYWKIQLAGKLKALELPLDRPRAAIHTYTADALPVTLSPELCAKLITYERQSGVAMNLLLMAAFKILLKKYAQQDEIIIGTSFHNRGQEILETTMGPVANLIVLKSVIASDTCFNQYLAELGITYSDGLKYGEMPFDKLVKELAPEKDMSRTALFDVLFQYETFEPLQAEGLELNVETTNLGLGKYDLNLFLQQNEAQIAGQLVFNLDYFEPSKMIRFVTHYETLLNNLLATPDARFSTIEFLTETEKEIVLKAYDYTAVAHPAEKTLIDLFNEQVLKSPDQFALKFADQTMTYRELDRESTRLAYLLQQSGVKANDIIGLLTDRSFETITGMLAILKSGGAYLPIDIDYPSERINYLIKDSGTKIVLTSKTTSAAIENAALLSFIYFEEVAALPEDLVCPVYQNDPCDLCYIIYTSGTTGNPKGVMIEHRNVVRLLFNEQFQFDFGSSDIWTMFHSHCFDFSVWEIYGALLFGGQLVIIPKQLSANTAAYLQILKDEKVTILNQTPGAFYNLVQEEEACITKELNLRYVIFGGEALSPGKLKSWHEQYPAVKLINMFGITETTVHVTYKEIGAFEIQHNISNIGTPIPTLSVYIFDENQRLLPQGVIGELYVGGAGVARGYLGRDELNAVKFITNPYRPEERLYRSGDLVRALENGELEYMGRNDDQVKIRGFRIELDEIAFQLSEYDQIKKSTVVVGEREGEKYIAAYYVSADEIPVSELRCFLLDRLPDYMMPAYFISMDHIPLTGNGKVDKKALPSVNGSIVHAYEGASNAVEADLQSIWAAVLKLDQEAISVTRSFFELGGHSLKAAVLVNRISKELGVQLKLKDIFRSQTIREMSLLINSSVQPVPAGIPTALVKACYVLSAAQKRMYFLYQLDKNSVAYNMPQFIRMEGELDTIRLRKALKALVERHESLRTVFGMEQDEPVQYILKESNFELVHTITREVTTRLADFVKPFNLESGPLLRAELISIGNTEHVLAIDMHHIVTDGVSNGLLVHDFMQLYQGLNLTSLNIQYKDYGEWQQSEARQHVLATQKEFWLAAYAAETNQLNLPSDYPRPQVKQHDGDCISFTLDHGITSGLQQLGSTEGATMYMILLSFYNILLGKLGNTADVVVGSPVAGREHADLEGIMGMFANTLALRSYPEGTKTYRDYLSEVKQVALQCFDNQGYQYEDLVSSLKIDRDTSRNPLFDVMFSYDNFENEGLELPGLKISQLSGVHHISKFDLTLSARQGDGMLHLQFDYSTALYSRERISRYAAYFQRIAAAVLADTNTTLSAINLLSKAEEKEQLEVFNNTTVPYPQDKTLIGLFEAQVARTPDHIALRCASGTLSYKEFNKKADQFASYLKAVAHIKPGELVGILLEREEYLMLSIYGILKAGAAYVPIDPHSPADRINTIISVSGISALVSRSRYYQNKDLVIAGMLIDLDNCEETIHTQSIVKITAPRSTDLAYVIYTSGSTGVPKGVMVEHHSVVNRLVWMQKMYPINETDVLLQKTPVVFDVSVWELFWWSFTGASLCLLRPGAEKEPEELISEIAANKITVLHFVPPMLQAFLMFLERDPMLKAVAGVDKVFASGEALKPEQVQAFKKTMYSAHNSRLINMYGPTEATVEVSYHEIDFEAANTIIPIGKPIDNIRLYIVDQYNKLVPKGVNGELCIAGVGLARGYLNSEELTAQKFIANPWEPGERLYKTGDVAYWLETGEIAYTGRIDFQVKLRGYRIDCGEIESHLQNYPGLQEPIVLLKEDGDTKYLVAYYVAPSEIAEEALTNFLSEKIPAYMIPAHYVQLDKLPLTTSGKVDRKALPDPQLHLKITYIKPINQIQRDLVSIWSEVLNKNTADISANANFFDLGGNSLSLMKLVNRINQHFDANLTVANMFRYPVISLIAEFLSVPDIQFGAIEADIQDDLDQMNEVIGLLNHN</sequence>
<dbReference type="NCBIfam" id="TIGR01733">
    <property type="entry name" value="AA-adenyl-dom"/>
    <property type="match status" value="2"/>
</dbReference>
<name>A0A7W8YVB0_9SPHI</name>
<dbReference type="SUPFAM" id="SSF52777">
    <property type="entry name" value="CoA-dependent acyltransferases"/>
    <property type="match status" value="6"/>
</dbReference>
<dbReference type="InterPro" id="IPR036736">
    <property type="entry name" value="ACP-like_sf"/>
</dbReference>
<organism evidence="5 6">
    <name type="scientific">Pedobacter cryoconitis</name>
    <dbReference type="NCBI Taxonomy" id="188932"/>
    <lineage>
        <taxon>Bacteria</taxon>
        <taxon>Pseudomonadati</taxon>
        <taxon>Bacteroidota</taxon>
        <taxon>Sphingobacteriia</taxon>
        <taxon>Sphingobacteriales</taxon>
        <taxon>Sphingobacteriaceae</taxon>
        <taxon>Pedobacter</taxon>
    </lineage>
</organism>
<dbReference type="CDD" id="cd05930">
    <property type="entry name" value="A_NRPS"/>
    <property type="match status" value="1"/>
</dbReference>
<dbReference type="SMART" id="SM00823">
    <property type="entry name" value="PKS_PP"/>
    <property type="match status" value="2"/>
</dbReference>
<dbReference type="FunFam" id="1.10.1200.10:FF:000005">
    <property type="entry name" value="Nonribosomal peptide synthetase 1"/>
    <property type="match status" value="1"/>
</dbReference>
<dbReference type="Pfam" id="PF00550">
    <property type="entry name" value="PP-binding"/>
    <property type="match status" value="2"/>
</dbReference>
<evidence type="ECO:0000259" key="4">
    <source>
        <dbReference type="PROSITE" id="PS50075"/>
    </source>
</evidence>
<dbReference type="InterPro" id="IPR041464">
    <property type="entry name" value="TubC_N"/>
</dbReference>
<evidence type="ECO:0000256" key="1">
    <source>
        <dbReference type="ARBA" id="ARBA00001957"/>
    </source>
</evidence>
<dbReference type="GO" id="GO:0031177">
    <property type="term" value="F:phosphopantetheine binding"/>
    <property type="evidence" value="ECO:0007669"/>
    <property type="project" value="InterPro"/>
</dbReference>
<dbReference type="CDD" id="cd17643">
    <property type="entry name" value="A_NRPS_Cytc1-like"/>
    <property type="match status" value="1"/>
</dbReference>
<dbReference type="Gene3D" id="1.10.1200.10">
    <property type="entry name" value="ACP-like"/>
    <property type="match status" value="2"/>
</dbReference>
<dbReference type="InterPro" id="IPR023213">
    <property type="entry name" value="CAT-like_dom_sf"/>
</dbReference>
<dbReference type="GO" id="GO:0003824">
    <property type="term" value="F:catalytic activity"/>
    <property type="evidence" value="ECO:0007669"/>
    <property type="project" value="InterPro"/>
</dbReference>
<dbReference type="InterPro" id="IPR020806">
    <property type="entry name" value="PKS_PP-bd"/>
</dbReference>
<dbReference type="GO" id="GO:0005829">
    <property type="term" value="C:cytosol"/>
    <property type="evidence" value="ECO:0007669"/>
    <property type="project" value="TreeGrafter"/>
</dbReference>
<feature type="domain" description="Carrier" evidence="4">
    <location>
        <begin position="2522"/>
        <end position="2599"/>
    </location>
</feature>
<evidence type="ECO:0000313" key="5">
    <source>
        <dbReference type="EMBL" id="MBB5622471.1"/>
    </source>
</evidence>
<comment type="cofactor">
    <cofactor evidence="1">
        <name>pantetheine 4'-phosphate</name>
        <dbReference type="ChEBI" id="CHEBI:47942"/>
    </cofactor>
</comment>
<dbReference type="InterPro" id="IPR009081">
    <property type="entry name" value="PP-bd_ACP"/>
</dbReference>
<dbReference type="SUPFAM" id="SSF47336">
    <property type="entry name" value="ACP-like"/>
    <property type="match status" value="2"/>
</dbReference>
<dbReference type="NCBIfam" id="NF003417">
    <property type="entry name" value="PRK04813.1"/>
    <property type="match status" value="2"/>
</dbReference>
<dbReference type="RefSeq" id="WP_183868382.1">
    <property type="nucleotide sequence ID" value="NZ_JACHCF010000008.1"/>
</dbReference>
<accession>A0A7W8YVB0</accession>
<dbReference type="CDD" id="cd19531">
    <property type="entry name" value="LCL_NRPS-like"/>
    <property type="match status" value="3"/>
</dbReference>
<proteinExistence type="predicted"/>
<gene>
    <name evidence="5" type="ORF">HDE69_003546</name>
</gene>
<keyword evidence="3" id="KW-0597">Phosphoprotein</keyword>
<dbReference type="FunFam" id="2.30.38.10:FF:000001">
    <property type="entry name" value="Non-ribosomal peptide synthetase PvdI"/>
    <property type="match status" value="1"/>
</dbReference>
<dbReference type="Proteomes" id="UP000537718">
    <property type="component" value="Unassembled WGS sequence"/>
</dbReference>
<reference evidence="5 6" key="1">
    <citation type="submission" date="2020-08" db="EMBL/GenBank/DDBJ databases">
        <title>Genomic Encyclopedia of Type Strains, Phase IV (KMG-V): Genome sequencing to study the core and pangenomes of soil and plant-associated prokaryotes.</title>
        <authorList>
            <person name="Whitman W."/>
        </authorList>
    </citation>
    <scope>NUCLEOTIDE SEQUENCE [LARGE SCALE GENOMIC DNA]</scope>
    <source>
        <strain evidence="5 6">MP7CTX6</strain>
    </source>
</reference>
<feature type="domain" description="Carrier" evidence="4">
    <location>
        <begin position="1476"/>
        <end position="1553"/>
    </location>
</feature>
<dbReference type="InterPro" id="IPR006162">
    <property type="entry name" value="Ppantetheine_attach_site"/>
</dbReference>
<dbReference type="FunFam" id="3.40.50.980:FF:000001">
    <property type="entry name" value="Non-ribosomal peptide synthetase"/>
    <property type="match status" value="2"/>
</dbReference>
<dbReference type="Gene3D" id="1.10.10.1830">
    <property type="entry name" value="Non-ribosomal peptide synthase, adenylation domain"/>
    <property type="match status" value="1"/>
</dbReference>
<evidence type="ECO:0000256" key="2">
    <source>
        <dbReference type="ARBA" id="ARBA00022450"/>
    </source>
</evidence>
<dbReference type="PROSITE" id="PS00455">
    <property type="entry name" value="AMP_BINDING"/>
    <property type="match status" value="2"/>
</dbReference>
<dbReference type="InterPro" id="IPR044894">
    <property type="entry name" value="TubC_N_sf"/>
</dbReference>
<dbReference type="PANTHER" id="PTHR45527:SF14">
    <property type="entry name" value="PLIPASTATIN SYNTHASE SUBUNIT B"/>
    <property type="match status" value="1"/>
</dbReference>
<dbReference type="EMBL" id="JACHCF010000008">
    <property type="protein sequence ID" value="MBB5622471.1"/>
    <property type="molecule type" value="Genomic_DNA"/>
</dbReference>
<dbReference type="PANTHER" id="PTHR45527">
    <property type="entry name" value="NONRIBOSOMAL PEPTIDE SYNTHETASE"/>
    <property type="match status" value="1"/>
</dbReference>
<dbReference type="GO" id="GO:0043041">
    <property type="term" value="P:amino acid activation for nonribosomal peptide biosynthetic process"/>
    <property type="evidence" value="ECO:0007669"/>
    <property type="project" value="TreeGrafter"/>
</dbReference>
<dbReference type="InterPro" id="IPR000873">
    <property type="entry name" value="AMP-dep_synth/lig_dom"/>
</dbReference>
<comment type="caution">
    <text evidence="5">The sequence shown here is derived from an EMBL/GenBank/DDBJ whole genome shotgun (WGS) entry which is preliminary data.</text>
</comment>
<dbReference type="FunFam" id="3.40.50.12780:FF:000012">
    <property type="entry name" value="Non-ribosomal peptide synthetase"/>
    <property type="match status" value="2"/>
</dbReference>